<organism evidence="12">
    <name type="scientific">Trixagus sp. TRI01</name>
    <dbReference type="NCBI Taxonomy" id="1205587"/>
    <lineage>
        <taxon>Eukaryota</taxon>
        <taxon>Metazoa</taxon>
        <taxon>Ecdysozoa</taxon>
        <taxon>Arthropoda</taxon>
        <taxon>Hexapoda</taxon>
        <taxon>Insecta</taxon>
        <taxon>Pterygota</taxon>
        <taxon>Neoptera</taxon>
        <taxon>Endopterygota</taxon>
        <taxon>Coleoptera</taxon>
        <taxon>Polyphaga</taxon>
        <taxon>Elateriformia</taxon>
        <taxon>Elateroidea</taxon>
        <taxon>Throscidae</taxon>
        <taxon>Trixagus</taxon>
    </lineage>
</organism>
<comment type="similarity">
    <text evidence="2">Belongs to the complex I subunit 4L family.</text>
</comment>
<dbReference type="AlphaFoldDB" id="A0A0S2MQ98"/>
<reference evidence="12" key="1">
    <citation type="submission" date="2012-06" db="EMBL/GenBank/DDBJ databases">
        <title>Mitogenomics of the Coleoptera under dense taxon sampling.</title>
        <authorList>
            <person name="Timmermans M.J.T.N."/>
            <person name="Lim J."/>
            <person name="Dodsworth S."/>
            <person name="Haran J."/>
            <person name="Ahrens D."/>
            <person name="Bocak L."/>
            <person name="London A."/>
            <person name="Culverwell L."/>
            <person name="Vogler A.P."/>
        </authorList>
    </citation>
    <scope>NUCLEOTIDE SEQUENCE</scope>
</reference>
<evidence type="ECO:0000256" key="1">
    <source>
        <dbReference type="ARBA" id="ARBA00004141"/>
    </source>
</evidence>
<name>A0A0S2MQ98_9COLE</name>
<evidence type="ECO:0000256" key="7">
    <source>
        <dbReference type="ARBA" id="ARBA00023027"/>
    </source>
</evidence>
<evidence type="ECO:0000256" key="6">
    <source>
        <dbReference type="ARBA" id="ARBA00022989"/>
    </source>
</evidence>
<geneLocation type="mitochondrion" evidence="12"/>
<feature type="transmembrane region" description="Helical" evidence="11">
    <location>
        <begin position="20"/>
        <end position="40"/>
    </location>
</feature>
<evidence type="ECO:0000256" key="8">
    <source>
        <dbReference type="ARBA" id="ARBA00023136"/>
    </source>
</evidence>
<protein>
    <recommendedName>
        <fullName evidence="3">NADH-ubiquinone oxidoreductase chain 4L</fullName>
    </recommendedName>
    <alternativeName>
        <fullName evidence="9">NADH dehydrogenase subunit 4L</fullName>
    </alternativeName>
</protein>
<gene>
    <name evidence="12" type="primary">nad4l</name>
</gene>
<evidence type="ECO:0000256" key="5">
    <source>
        <dbReference type="ARBA" id="ARBA00022967"/>
    </source>
</evidence>
<evidence type="ECO:0000256" key="10">
    <source>
        <dbReference type="ARBA" id="ARBA00049551"/>
    </source>
</evidence>
<proteinExistence type="inferred from homology"/>
<sequence length="91" mass="10837">MFCYLYMYMCGLITYCFKGFHFLIMLMSLEFMILALFGYLIKFLMMYDSEMYFCMIFMVMSVCEGSLGLSILVMLIRSHGNDFLQSLNLLW</sequence>
<evidence type="ECO:0000313" key="12">
    <source>
        <dbReference type="EMBL" id="ALO76908.1"/>
    </source>
</evidence>
<evidence type="ECO:0000256" key="3">
    <source>
        <dbReference type="ARBA" id="ARBA00016612"/>
    </source>
</evidence>
<feature type="transmembrane region" description="Helical" evidence="11">
    <location>
        <begin position="52"/>
        <end position="76"/>
    </location>
</feature>
<evidence type="ECO:0000256" key="2">
    <source>
        <dbReference type="ARBA" id="ARBA00010519"/>
    </source>
</evidence>
<evidence type="ECO:0000256" key="11">
    <source>
        <dbReference type="SAM" id="Phobius"/>
    </source>
</evidence>
<evidence type="ECO:0000256" key="4">
    <source>
        <dbReference type="ARBA" id="ARBA00022692"/>
    </source>
</evidence>
<dbReference type="Gene3D" id="1.10.287.3510">
    <property type="match status" value="1"/>
</dbReference>
<dbReference type="GO" id="GO:0016020">
    <property type="term" value="C:membrane"/>
    <property type="evidence" value="ECO:0007669"/>
    <property type="project" value="UniProtKB-SubCell"/>
</dbReference>
<keyword evidence="6 11" id="KW-1133">Transmembrane helix</keyword>
<accession>A0A0S2MQ98</accession>
<comment type="catalytic activity">
    <reaction evidence="10">
        <text>a ubiquinone + NADH + 5 H(+)(in) = a ubiquinol + NAD(+) + 4 H(+)(out)</text>
        <dbReference type="Rhea" id="RHEA:29091"/>
        <dbReference type="Rhea" id="RHEA-COMP:9565"/>
        <dbReference type="Rhea" id="RHEA-COMP:9566"/>
        <dbReference type="ChEBI" id="CHEBI:15378"/>
        <dbReference type="ChEBI" id="CHEBI:16389"/>
        <dbReference type="ChEBI" id="CHEBI:17976"/>
        <dbReference type="ChEBI" id="CHEBI:57540"/>
        <dbReference type="ChEBI" id="CHEBI:57945"/>
        <dbReference type="EC" id="7.1.1.2"/>
    </reaction>
</comment>
<dbReference type="GO" id="GO:0008137">
    <property type="term" value="F:NADH dehydrogenase (ubiquinone) activity"/>
    <property type="evidence" value="ECO:0007669"/>
    <property type="project" value="UniProtKB-EC"/>
</dbReference>
<keyword evidence="12" id="KW-0496">Mitochondrion</keyword>
<dbReference type="Pfam" id="PF00420">
    <property type="entry name" value="Oxidored_q2"/>
    <property type="match status" value="1"/>
</dbReference>
<evidence type="ECO:0000256" key="9">
    <source>
        <dbReference type="ARBA" id="ARBA00031586"/>
    </source>
</evidence>
<keyword evidence="4 11" id="KW-0812">Transmembrane</keyword>
<keyword evidence="8 11" id="KW-0472">Membrane</keyword>
<comment type="subcellular location">
    <subcellularLocation>
        <location evidence="1">Membrane</location>
        <topology evidence="1">Multi-pass membrane protein</topology>
    </subcellularLocation>
</comment>
<keyword evidence="7" id="KW-0520">NAD</keyword>
<keyword evidence="5" id="KW-1278">Translocase</keyword>
<dbReference type="EMBL" id="JX412793">
    <property type="protein sequence ID" value="ALO76908.1"/>
    <property type="molecule type" value="Genomic_DNA"/>
</dbReference>
<dbReference type="InterPro" id="IPR039428">
    <property type="entry name" value="NUOK/Mnh_C1-like"/>
</dbReference>